<gene>
    <name evidence="1" type="ORF">C8J55DRAFT_485854</name>
</gene>
<proteinExistence type="predicted"/>
<evidence type="ECO:0000313" key="2">
    <source>
        <dbReference type="Proteomes" id="UP001150238"/>
    </source>
</evidence>
<reference evidence="1" key="2">
    <citation type="journal article" date="2023" name="Proc. Natl. Acad. Sci. U.S.A.">
        <title>A global phylogenomic analysis of the shiitake genus Lentinula.</title>
        <authorList>
            <person name="Sierra-Patev S."/>
            <person name="Min B."/>
            <person name="Naranjo-Ortiz M."/>
            <person name="Looney B."/>
            <person name="Konkel Z."/>
            <person name="Slot J.C."/>
            <person name="Sakamoto Y."/>
            <person name="Steenwyk J.L."/>
            <person name="Rokas A."/>
            <person name="Carro J."/>
            <person name="Camarero S."/>
            <person name="Ferreira P."/>
            <person name="Molpeceres G."/>
            <person name="Ruiz-Duenas F.J."/>
            <person name="Serrano A."/>
            <person name="Henrissat B."/>
            <person name="Drula E."/>
            <person name="Hughes K.W."/>
            <person name="Mata J.L."/>
            <person name="Ishikawa N.K."/>
            <person name="Vargas-Isla R."/>
            <person name="Ushijima S."/>
            <person name="Smith C.A."/>
            <person name="Donoghue J."/>
            <person name="Ahrendt S."/>
            <person name="Andreopoulos W."/>
            <person name="He G."/>
            <person name="LaButti K."/>
            <person name="Lipzen A."/>
            <person name="Ng V."/>
            <person name="Riley R."/>
            <person name="Sandor L."/>
            <person name="Barry K."/>
            <person name="Martinez A.T."/>
            <person name="Xiao Y."/>
            <person name="Gibbons J.G."/>
            <person name="Terashima K."/>
            <person name="Grigoriev I.V."/>
            <person name="Hibbett D."/>
        </authorList>
    </citation>
    <scope>NUCLEOTIDE SEQUENCE</scope>
    <source>
        <strain evidence="1">Sp2 HRB7682 ss15</strain>
    </source>
</reference>
<accession>A0A9W9AYC4</accession>
<dbReference type="EMBL" id="JANVFS010000004">
    <property type="protein sequence ID" value="KAJ4493168.1"/>
    <property type="molecule type" value="Genomic_DNA"/>
</dbReference>
<sequence length="462" mass="52535">MESRRELIVCLAWRERIKDNTELGEFQDLQGQSGLLVSGSTALSFFNHCSYGGDLDTYCQFESSPIVGKWVRTLQWDTLQAVALPVDSDIREYKLNNIAAVWNYNTAHRNHRSAVGNYIVVSFYFRTRAYATVARKARTALQPVIPIICIMKLEIVLDVEEYPICTTQSDRSDMVPWSPSVVFQSTMVHPNLKMLALCKVQMQSPALSPPDNESCKGIYLKGEQLKYSYCLFPQLTLEEKKTLLINIQLPLTEVQANALNKYEQRGFCIIHQPPLYSVVNPTSSLTFLCPRFMGDSHCYKIPFEYVGKGEVKPDFVEANSWGIIYLRKFNTIYFGSIDLPDALPSYVAFKDDLATINQHLHSLQPHIVDGLIDYKTSLLTIQTLIKPNHRRPTIDSPPLLTLCRIVDIARGCHSVLYPCAVVQDIYEYLHIVESLSMMSPNVDCYLARKFNGTILHMDINVP</sequence>
<name>A0A9W9AYC4_9AGAR</name>
<dbReference type="AlphaFoldDB" id="A0A9W9AYC4"/>
<organism evidence="1 2">
    <name type="scientific">Lentinula lateritia</name>
    <dbReference type="NCBI Taxonomy" id="40482"/>
    <lineage>
        <taxon>Eukaryota</taxon>
        <taxon>Fungi</taxon>
        <taxon>Dikarya</taxon>
        <taxon>Basidiomycota</taxon>
        <taxon>Agaricomycotina</taxon>
        <taxon>Agaricomycetes</taxon>
        <taxon>Agaricomycetidae</taxon>
        <taxon>Agaricales</taxon>
        <taxon>Marasmiineae</taxon>
        <taxon>Omphalotaceae</taxon>
        <taxon>Lentinula</taxon>
    </lineage>
</organism>
<dbReference type="Proteomes" id="UP001150238">
    <property type="component" value="Unassembled WGS sequence"/>
</dbReference>
<comment type="caution">
    <text evidence="1">The sequence shown here is derived from an EMBL/GenBank/DDBJ whole genome shotgun (WGS) entry which is preliminary data.</text>
</comment>
<reference evidence="1" key="1">
    <citation type="submission" date="2022-08" db="EMBL/GenBank/DDBJ databases">
        <authorList>
            <consortium name="DOE Joint Genome Institute"/>
            <person name="Min B."/>
            <person name="Riley R."/>
            <person name="Sierra-Patev S."/>
            <person name="Naranjo-Ortiz M."/>
            <person name="Looney B."/>
            <person name="Konkel Z."/>
            <person name="Slot J.C."/>
            <person name="Sakamoto Y."/>
            <person name="Steenwyk J.L."/>
            <person name="Rokas A."/>
            <person name="Carro J."/>
            <person name="Camarero S."/>
            <person name="Ferreira P."/>
            <person name="Molpeceres G."/>
            <person name="Ruiz-Duenas F.J."/>
            <person name="Serrano A."/>
            <person name="Henrissat B."/>
            <person name="Drula E."/>
            <person name="Hughes K.W."/>
            <person name="Mata J.L."/>
            <person name="Ishikawa N.K."/>
            <person name="Vargas-Isla R."/>
            <person name="Ushijima S."/>
            <person name="Smith C.A."/>
            <person name="Ahrendt S."/>
            <person name="Andreopoulos W."/>
            <person name="He G."/>
            <person name="Labutti K."/>
            <person name="Lipzen A."/>
            <person name="Ng V."/>
            <person name="Sandor L."/>
            <person name="Barry K."/>
            <person name="Martinez A.T."/>
            <person name="Xiao Y."/>
            <person name="Gibbons J.G."/>
            <person name="Terashima K."/>
            <person name="Hibbett D.S."/>
            <person name="Grigoriev I.V."/>
        </authorList>
    </citation>
    <scope>NUCLEOTIDE SEQUENCE</scope>
    <source>
        <strain evidence="1">Sp2 HRB7682 ss15</strain>
    </source>
</reference>
<evidence type="ECO:0000313" key="1">
    <source>
        <dbReference type="EMBL" id="KAJ4493168.1"/>
    </source>
</evidence>
<protein>
    <submittedName>
        <fullName evidence="1">Uncharacterized protein</fullName>
    </submittedName>
</protein>